<evidence type="ECO:0000256" key="5">
    <source>
        <dbReference type="ARBA" id="ARBA00022967"/>
    </source>
</evidence>
<dbReference type="PROSITE" id="PS50893">
    <property type="entry name" value="ABC_TRANSPORTER_2"/>
    <property type="match status" value="1"/>
</dbReference>
<dbReference type="Proteomes" id="UP000245629">
    <property type="component" value="Plasmid unnamed1"/>
</dbReference>
<dbReference type="InterPro" id="IPR050093">
    <property type="entry name" value="ABC_SmlMolc_Importer"/>
</dbReference>
<name>A0A2S2CWN8_9PROT</name>
<proteinExistence type="predicted"/>
<feature type="domain" description="ABC transporter" evidence="8">
    <location>
        <begin position="3"/>
        <end position="237"/>
    </location>
</feature>
<evidence type="ECO:0000259" key="8">
    <source>
        <dbReference type="PROSITE" id="PS50893"/>
    </source>
</evidence>
<keyword evidence="2" id="KW-1003">Cell membrane</keyword>
<dbReference type="RefSeq" id="WP_109331581.1">
    <property type="nucleotide sequence ID" value="NZ_CP029356.1"/>
</dbReference>
<keyword evidence="10" id="KW-1185">Reference proteome</keyword>
<evidence type="ECO:0000256" key="3">
    <source>
        <dbReference type="ARBA" id="ARBA00022741"/>
    </source>
</evidence>
<dbReference type="AlphaFoldDB" id="A0A2S2CWN8"/>
<dbReference type="Pfam" id="PF00005">
    <property type="entry name" value="ABC_tran"/>
    <property type="match status" value="1"/>
</dbReference>
<dbReference type="Gene3D" id="3.40.50.300">
    <property type="entry name" value="P-loop containing nucleotide triphosphate hydrolases"/>
    <property type="match status" value="1"/>
</dbReference>
<dbReference type="GO" id="GO:0015419">
    <property type="term" value="F:ABC-type sulfate transporter activity"/>
    <property type="evidence" value="ECO:0007669"/>
    <property type="project" value="InterPro"/>
</dbReference>
<keyword evidence="4 9" id="KW-0067">ATP-binding</keyword>
<dbReference type="EMBL" id="CP029356">
    <property type="protein sequence ID" value="AWK88868.1"/>
    <property type="molecule type" value="Genomic_DNA"/>
</dbReference>
<dbReference type="SUPFAM" id="SSF50331">
    <property type="entry name" value="MOP-like"/>
    <property type="match status" value="1"/>
</dbReference>
<dbReference type="NCBIfam" id="TIGR00968">
    <property type="entry name" value="3a0106s01"/>
    <property type="match status" value="1"/>
</dbReference>
<keyword evidence="7" id="KW-0472">Membrane</keyword>
<dbReference type="InterPro" id="IPR005666">
    <property type="entry name" value="Sulph_transpt1"/>
</dbReference>
<evidence type="ECO:0000256" key="1">
    <source>
        <dbReference type="ARBA" id="ARBA00022448"/>
    </source>
</evidence>
<dbReference type="PANTHER" id="PTHR42781:SF4">
    <property type="entry name" value="SPERMIDINE_PUTRESCINE IMPORT ATP-BINDING PROTEIN POTA"/>
    <property type="match status" value="1"/>
</dbReference>
<evidence type="ECO:0000256" key="2">
    <source>
        <dbReference type="ARBA" id="ARBA00022475"/>
    </source>
</evidence>
<keyword evidence="9" id="KW-0614">Plasmid</keyword>
<reference evidence="10" key="1">
    <citation type="submission" date="2018-05" db="EMBL/GenBank/DDBJ databases">
        <title>Azospirillum thermophila sp. nov., a novel isolated from hot spring.</title>
        <authorList>
            <person name="Zhao Z."/>
        </authorList>
    </citation>
    <scope>NUCLEOTIDE SEQUENCE [LARGE SCALE GENOMIC DNA]</scope>
    <source>
        <strain evidence="10">CFH 70021</strain>
        <plasmid evidence="10">unnamed1</plasmid>
    </source>
</reference>
<geneLocation type="plasmid" evidence="9 10">
    <name>unnamed1</name>
</geneLocation>
<keyword evidence="5" id="KW-1278">Translocase</keyword>
<sequence length="346" mass="37801">MAIQVSGITKRFGAYTALDSVDLEVRSGELLALLGPSGSGKTTLLRIMAGLEHPDGGSLQLNGEEALGLKPRDRQVGFVFQHYALFRHMTVFDNVAFGLKVRPRGERLGRAEIRRRVLELLELVQLGHFAERYPAQLSGGQRQRVALARALAIEPKVLLLDEPFGALDAKVRKELRRWLRKLHDDIHITSVFVTHDQEEALELADRVVVMSQGRIEQIGTPAEVYDHPSSAFVYEFLGQVNRFDCVVDGGVAVAANGALSIPAEISLRGPGIAYVRPHDLGLSPASGGPGRVSGIHVVGPDARVEIDLAGLALEAEMDRERLQMLGLRTGDPCAVHVDRARIFPRA</sequence>
<dbReference type="CDD" id="cd03296">
    <property type="entry name" value="ABC_CysA_sulfate_importer"/>
    <property type="match status" value="1"/>
</dbReference>
<keyword evidence="6" id="KW-0764">Sulfate transport</keyword>
<evidence type="ECO:0000256" key="7">
    <source>
        <dbReference type="ARBA" id="ARBA00023136"/>
    </source>
</evidence>
<dbReference type="SMART" id="SM00382">
    <property type="entry name" value="AAA"/>
    <property type="match status" value="1"/>
</dbReference>
<evidence type="ECO:0000256" key="6">
    <source>
        <dbReference type="ARBA" id="ARBA00023032"/>
    </source>
</evidence>
<dbReference type="InterPro" id="IPR008995">
    <property type="entry name" value="Mo/tungstate-bd_C_term_dom"/>
</dbReference>
<dbReference type="InterPro" id="IPR024765">
    <property type="entry name" value="TOBE-like"/>
</dbReference>
<evidence type="ECO:0000256" key="4">
    <source>
        <dbReference type="ARBA" id="ARBA00022840"/>
    </source>
</evidence>
<dbReference type="GO" id="GO:0043190">
    <property type="term" value="C:ATP-binding cassette (ABC) transporter complex"/>
    <property type="evidence" value="ECO:0007669"/>
    <property type="project" value="InterPro"/>
</dbReference>
<dbReference type="FunFam" id="3.40.50.300:FF:000227">
    <property type="entry name" value="Sulfate/thiosulfate import ATP-binding protein CysA"/>
    <property type="match status" value="1"/>
</dbReference>
<dbReference type="PANTHER" id="PTHR42781">
    <property type="entry name" value="SPERMIDINE/PUTRESCINE IMPORT ATP-BINDING PROTEIN POTA"/>
    <property type="match status" value="1"/>
</dbReference>
<organism evidence="9 10">
    <name type="scientific">Azospirillum thermophilum</name>
    <dbReference type="NCBI Taxonomy" id="2202148"/>
    <lineage>
        <taxon>Bacteria</taxon>
        <taxon>Pseudomonadati</taxon>
        <taxon>Pseudomonadota</taxon>
        <taxon>Alphaproteobacteria</taxon>
        <taxon>Rhodospirillales</taxon>
        <taxon>Azospirillaceae</taxon>
        <taxon>Azospirillum</taxon>
    </lineage>
</organism>
<dbReference type="InterPro" id="IPR003439">
    <property type="entry name" value="ABC_transporter-like_ATP-bd"/>
</dbReference>
<dbReference type="PROSITE" id="PS00211">
    <property type="entry name" value="ABC_TRANSPORTER_1"/>
    <property type="match status" value="1"/>
</dbReference>
<keyword evidence="1" id="KW-0813">Transport</keyword>
<accession>A0A2S2CWN8</accession>
<gene>
    <name evidence="9" type="ORF">DEW08_22675</name>
</gene>
<dbReference type="InterPro" id="IPR027417">
    <property type="entry name" value="P-loop_NTPase"/>
</dbReference>
<dbReference type="InterPro" id="IPR003593">
    <property type="entry name" value="AAA+_ATPase"/>
</dbReference>
<dbReference type="InterPro" id="IPR017871">
    <property type="entry name" value="ABC_transporter-like_CS"/>
</dbReference>
<evidence type="ECO:0000313" key="10">
    <source>
        <dbReference type="Proteomes" id="UP000245629"/>
    </source>
</evidence>
<evidence type="ECO:0000313" key="9">
    <source>
        <dbReference type="EMBL" id="AWK88868.1"/>
    </source>
</evidence>
<protein>
    <submittedName>
        <fullName evidence="9">Sulfate ABC transporter ATP-binding protein</fullName>
    </submittedName>
</protein>
<keyword evidence="3" id="KW-0547">Nucleotide-binding</keyword>
<dbReference type="SUPFAM" id="SSF52540">
    <property type="entry name" value="P-loop containing nucleoside triphosphate hydrolases"/>
    <property type="match status" value="1"/>
</dbReference>
<dbReference type="GO" id="GO:0005524">
    <property type="term" value="F:ATP binding"/>
    <property type="evidence" value="ECO:0007669"/>
    <property type="project" value="UniProtKB-KW"/>
</dbReference>
<dbReference type="OrthoDB" id="9802264at2"/>
<dbReference type="Pfam" id="PF12857">
    <property type="entry name" value="TOBE_3"/>
    <property type="match status" value="1"/>
</dbReference>
<dbReference type="GO" id="GO:0016887">
    <property type="term" value="F:ATP hydrolysis activity"/>
    <property type="evidence" value="ECO:0007669"/>
    <property type="project" value="InterPro"/>
</dbReference>
<dbReference type="KEGG" id="azz:DEW08_22675"/>